<comment type="cofactor">
    <cofactor evidence="1">
        <name>pyridoxal 5'-phosphate</name>
        <dbReference type="ChEBI" id="CHEBI:597326"/>
    </cofactor>
</comment>
<sequence>MVNQFRDYFPIFKKNPNLIYFDSAATTLKPKMVIEELQNFYNNNGMNIRSSSNLAMQSNFLIEQTRKDISTFLNSHPEEIIFTKGATESLNMVAQMRAPKMPKFRAI</sequence>
<feature type="domain" description="Aminotransferase class V" evidence="4">
    <location>
        <begin position="19"/>
        <end position="100"/>
    </location>
</feature>
<evidence type="ECO:0000259" key="4">
    <source>
        <dbReference type="Pfam" id="PF00266"/>
    </source>
</evidence>
<dbReference type="Proteomes" id="UP001170666">
    <property type="component" value="Unassembled WGS sequence"/>
</dbReference>
<organism evidence="5 6">
    <name type="scientific">Candidatus Phytoplasma gossypii</name>
    <dbReference type="NCBI Taxonomy" id="2982629"/>
    <lineage>
        <taxon>Bacteria</taxon>
        <taxon>Bacillati</taxon>
        <taxon>Mycoplasmatota</taxon>
        <taxon>Mollicutes</taxon>
        <taxon>Acholeplasmatales</taxon>
        <taxon>Acholeplasmataceae</taxon>
        <taxon>Candidatus Phytoplasma</taxon>
        <taxon>16SrII (Peanut WB group)</taxon>
    </lineage>
</organism>
<dbReference type="Gene3D" id="3.40.640.10">
    <property type="entry name" value="Type I PLP-dependent aspartate aminotransferase-like (Major domain)"/>
    <property type="match status" value="1"/>
</dbReference>
<keyword evidence="5" id="KW-0808">Transferase</keyword>
<dbReference type="InterPro" id="IPR015424">
    <property type="entry name" value="PyrdxlP-dep_Trfase"/>
</dbReference>
<evidence type="ECO:0000313" key="5">
    <source>
        <dbReference type="EMBL" id="MDO8057589.1"/>
    </source>
</evidence>
<protein>
    <submittedName>
        <fullName evidence="5">Aminotransferase class V-fold PLP-dependent enzyme</fullName>
    </submittedName>
</protein>
<comment type="catalytic activity">
    <reaction evidence="3">
        <text>(sulfur carrier)-H + L-cysteine = (sulfur carrier)-SH + L-alanine</text>
        <dbReference type="Rhea" id="RHEA:43892"/>
        <dbReference type="Rhea" id="RHEA-COMP:14737"/>
        <dbReference type="Rhea" id="RHEA-COMP:14739"/>
        <dbReference type="ChEBI" id="CHEBI:29917"/>
        <dbReference type="ChEBI" id="CHEBI:35235"/>
        <dbReference type="ChEBI" id="CHEBI:57972"/>
        <dbReference type="ChEBI" id="CHEBI:64428"/>
        <dbReference type="EC" id="2.8.1.7"/>
    </reaction>
</comment>
<dbReference type="Gene3D" id="3.90.1150.10">
    <property type="entry name" value="Aspartate Aminotransferase, domain 1"/>
    <property type="match status" value="1"/>
</dbReference>
<dbReference type="InterPro" id="IPR015422">
    <property type="entry name" value="PyrdxlP-dep_Trfase_small"/>
</dbReference>
<accession>A0ABT9D2Y5</accession>
<dbReference type="PANTHER" id="PTHR11601">
    <property type="entry name" value="CYSTEINE DESULFURYLASE FAMILY MEMBER"/>
    <property type="match status" value="1"/>
</dbReference>
<dbReference type="InterPro" id="IPR000192">
    <property type="entry name" value="Aminotrans_V_dom"/>
</dbReference>
<dbReference type="RefSeq" id="WP_304513171.1">
    <property type="nucleotide sequence ID" value="NZ_JAOSIT010000042.1"/>
</dbReference>
<dbReference type="PANTHER" id="PTHR11601:SF34">
    <property type="entry name" value="CYSTEINE DESULFURASE"/>
    <property type="match status" value="1"/>
</dbReference>
<gene>
    <name evidence="5" type="ORF">OC698_02730</name>
</gene>
<evidence type="ECO:0000256" key="3">
    <source>
        <dbReference type="ARBA" id="ARBA00050776"/>
    </source>
</evidence>
<proteinExistence type="inferred from homology"/>
<evidence type="ECO:0000313" key="6">
    <source>
        <dbReference type="Proteomes" id="UP001170666"/>
    </source>
</evidence>
<dbReference type="InterPro" id="IPR015421">
    <property type="entry name" value="PyrdxlP-dep_Trfase_major"/>
</dbReference>
<dbReference type="GO" id="GO:0008483">
    <property type="term" value="F:transaminase activity"/>
    <property type="evidence" value="ECO:0007669"/>
    <property type="project" value="UniProtKB-KW"/>
</dbReference>
<name>A0ABT9D2Y5_9MOLU</name>
<evidence type="ECO:0000256" key="2">
    <source>
        <dbReference type="ARBA" id="ARBA00006490"/>
    </source>
</evidence>
<reference evidence="5 6" key="1">
    <citation type="journal article" date="2023" name="Int. J. Syst. Evol. Microbiol.">
        <title>The observation of taxonomic boundaries for the 16SrII and 16SrXXV phytoplasmas using genome-based delimitation.</title>
        <authorList>
            <person name="Rodrigues Jardim B."/>
            <person name="Tran-Nguyen L.T.T."/>
            <person name="Gambley C."/>
            <person name="Al-Sadi A.M."/>
            <person name="Al-Subhi A.M."/>
            <person name="Foissac X."/>
            <person name="Salar P."/>
            <person name="Cai H."/>
            <person name="Yang J.Y."/>
            <person name="Davis R."/>
            <person name="Jones L."/>
            <person name="Rodoni B."/>
            <person name="Constable F.E."/>
        </authorList>
    </citation>
    <scope>NUCLEOTIDE SEQUENCE [LARGE SCALE GENOMIC DNA]</scope>
    <source>
        <strain evidence="5">BAWM-BFA-CoWB</strain>
    </source>
</reference>
<keyword evidence="5" id="KW-0032">Aminotransferase</keyword>
<keyword evidence="6" id="KW-1185">Reference proteome</keyword>
<comment type="caution">
    <text evidence="5">The sequence shown here is derived from an EMBL/GenBank/DDBJ whole genome shotgun (WGS) entry which is preliminary data.</text>
</comment>
<dbReference type="EMBL" id="JAOSIT010000042">
    <property type="protein sequence ID" value="MDO8057589.1"/>
    <property type="molecule type" value="Genomic_DNA"/>
</dbReference>
<evidence type="ECO:0000256" key="1">
    <source>
        <dbReference type="ARBA" id="ARBA00001933"/>
    </source>
</evidence>
<dbReference type="Pfam" id="PF00266">
    <property type="entry name" value="Aminotran_5"/>
    <property type="match status" value="1"/>
</dbReference>
<comment type="similarity">
    <text evidence="2">Belongs to the class-V pyridoxal-phosphate-dependent aminotransferase family. NifS/IscS subfamily.</text>
</comment>
<dbReference type="SUPFAM" id="SSF53383">
    <property type="entry name" value="PLP-dependent transferases"/>
    <property type="match status" value="1"/>
</dbReference>